<proteinExistence type="predicted"/>
<reference evidence="3" key="2">
    <citation type="journal article" date="2018" name="Nat. Commun.">
        <title>Extreme sensitivity to ultraviolet light in the fungal pathogen causing white-nose syndrome of bats.</title>
        <authorList>
            <person name="Palmer J.M."/>
            <person name="Drees K.P."/>
            <person name="Foster J.T."/>
            <person name="Lindner D.L."/>
        </authorList>
    </citation>
    <scope>NUCLEOTIDE SEQUENCE [LARGE SCALE GENOMIC DNA]</scope>
    <source>
        <strain evidence="3">UAMH 10579</strain>
    </source>
</reference>
<dbReference type="EMBL" id="KV460217">
    <property type="protein sequence ID" value="OBT98380.1"/>
    <property type="molecule type" value="Genomic_DNA"/>
</dbReference>
<dbReference type="InterPro" id="IPR010730">
    <property type="entry name" value="HET"/>
</dbReference>
<accession>A0A1B8GRE9</accession>
<feature type="domain" description="Heterokaryon incompatibility" evidence="1">
    <location>
        <begin position="258"/>
        <end position="404"/>
    </location>
</feature>
<name>A0A1B8GRE9_9PEZI</name>
<dbReference type="Proteomes" id="UP000091956">
    <property type="component" value="Unassembled WGS sequence"/>
</dbReference>
<organism evidence="2 3">
    <name type="scientific">Pseudogymnoascus verrucosus</name>
    <dbReference type="NCBI Taxonomy" id="342668"/>
    <lineage>
        <taxon>Eukaryota</taxon>
        <taxon>Fungi</taxon>
        <taxon>Dikarya</taxon>
        <taxon>Ascomycota</taxon>
        <taxon>Pezizomycotina</taxon>
        <taxon>Leotiomycetes</taxon>
        <taxon>Thelebolales</taxon>
        <taxon>Thelebolaceae</taxon>
        <taxon>Pseudogymnoascus</taxon>
    </lineage>
</organism>
<evidence type="ECO:0000313" key="3">
    <source>
        <dbReference type="Proteomes" id="UP000091956"/>
    </source>
</evidence>
<dbReference type="OrthoDB" id="3437494at2759"/>
<keyword evidence="3" id="KW-1185">Reference proteome</keyword>
<dbReference type="RefSeq" id="XP_018132113.1">
    <property type="nucleotide sequence ID" value="XM_018272602.2"/>
</dbReference>
<dbReference type="GeneID" id="28836490"/>
<dbReference type="PANTHER" id="PTHR33112">
    <property type="entry name" value="DOMAIN PROTEIN, PUTATIVE-RELATED"/>
    <property type="match status" value="1"/>
</dbReference>
<reference evidence="2 3" key="1">
    <citation type="submission" date="2016-03" db="EMBL/GenBank/DDBJ databases">
        <title>Comparative genomics of Pseudogymnoascus destructans, the fungus causing white-nose syndrome of bats.</title>
        <authorList>
            <person name="Palmer J.M."/>
            <person name="Drees K.P."/>
            <person name="Foster J.T."/>
            <person name="Lindner D.L."/>
        </authorList>
    </citation>
    <scope>NUCLEOTIDE SEQUENCE [LARGE SCALE GENOMIC DNA]</scope>
    <source>
        <strain evidence="2 3">UAMH 10579</strain>
    </source>
</reference>
<sequence length="743" mass="83707">MEMQGSNAKIFTEWFREYTAARGNDLSIDSNIVKAVDSDELDAKFVEQRIKESALNVLIVNRFCAKCQSLFDHWPTLGDSSTREHDSGPSPDGGWEHAVARPCSTFELESSTRSGCRFCAFLLQNLKDRNLLDTFRKVEARLYHLDENALSSLSIQSWGSNPIQLLWLNLPGKVCTSCNSGLAVNMTIGSCFLPESADCFDDQLDVFDIANNWLSKCTENHDLCKNNGNDTLPTRLISIAGESPRLVLTSECHNKPRYATLSHSWGSYDVIKLTSDDLDTYVEALPVERFPKTFKDGIEITQRLGLDYLWIDSLCIIQDSVEDWQKESALMSSIFGGSTITIAACSARDGRQGCFTKQPYFSGGLRARITDGELRRVQDFHSSKIYDLSTFETHLGTRAWALQEKMLPPRTIHVGDRGAFWECRTTIASEYLPDGLPRKLQRNLVRRNGKLQDHWLDIVRLYSAANLTFGKDKLPALSGIARLGHEETGDLYLAGLWRGELEEQLCWSRARYPPIMMRPRPPMQPRPPWRAPTWSWASIDGEVTWHSRHKGGLDTAYVQVLDAYTTKIGYDPFGQVTIGVIRLACSTMAAGYLVYPSESNYPEPEADATIVLYAGDRELNFSVQIDCQDDNNTSSGKLCYLLPILSGKTGTGTRRKGKNMIYESMIEGIVLQATGITKGEFCRIGSFKFYKDRSKYSDGDEEESYERFLPVLKRHGKATAKASCKEVISNRKHIDKRYVITLV</sequence>
<evidence type="ECO:0000313" key="2">
    <source>
        <dbReference type="EMBL" id="OBT98380.1"/>
    </source>
</evidence>
<dbReference type="PANTHER" id="PTHR33112:SF8">
    <property type="entry name" value="HETEROKARYON INCOMPATIBILITY DOMAIN-CONTAINING PROTEIN"/>
    <property type="match status" value="1"/>
</dbReference>
<dbReference type="Pfam" id="PF06985">
    <property type="entry name" value="HET"/>
    <property type="match status" value="1"/>
</dbReference>
<gene>
    <name evidence="2" type="ORF">VE01_03104</name>
</gene>
<evidence type="ECO:0000259" key="1">
    <source>
        <dbReference type="Pfam" id="PF06985"/>
    </source>
</evidence>
<dbReference type="AlphaFoldDB" id="A0A1B8GRE9"/>
<protein>
    <recommendedName>
        <fullName evidence="1">Heterokaryon incompatibility domain-containing protein</fullName>
    </recommendedName>
</protein>